<dbReference type="AlphaFoldDB" id="A0A9W8N8R8"/>
<sequence>MSQFLSRTQYRKREEKKNMFYIRITTIAAATAVFMRGVRAGELEFVKEIQRDFHEGLFARQEQETLLAAASVTNLNTFTGTLGVAAAQITFSGDLERAYAIETFGDQQQSDPVPDFNTAFDKACDSQFQGCQAVANGPDKPFSVSDCDAQNTQCKESAGKATQKKFVQQVESDNKTDNENFDFFCEAGNG</sequence>
<keyword evidence="2" id="KW-1185">Reference proteome</keyword>
<gene>
    <name evidence="1" type="ORF">NPX13_g8394</name>
</gene>
<proteinExistence type="predicted"/>
<name>A0A9W8N8R8_9PEZI</name>
<dbReference type="VEuPathDB" id="FungiDB:F4678DRAFT_430530"/>
<evidence type="ECO:0000313" key="2">
    <source>
        <dbReference type="Proteomes" id="UP001148614"/>
    </source>
</evidence>
<comment type="caution">
    <text evidence="1">The sequence shown here is derived from an EMBL/GenBank/DDBJ whole genome shotgun (WGS) entry which is preliminary data.</text>
</comment>
<dbReference type="EMBL" id="JANPWZ010001837">
    <property type="protein sequence ID" value="KAJ3562884.1"/>
    <property type="molecule type" value="Genomic_DNA"/>
</dbReference>
<accession>A0A9W8N8R8</accession>
<reference evidence="1" key="1">
    <citation type="submission" date="2022-07" db="EMBL/GenBank/DDBJ databases">
        <title>Genome Sequence of Xylaria arbuscula.</title>
        <authorList>
            <person name="Buettner E."/>
        </authorList>
    </citation>
    <scope>NUCLEOTIDE SEQUENCE</scope>
    <source>
        <strain evidence="1">VT107</strain>
    </source>
</reference>
<organism evidence="1 2">
    <name type="scientific">Xylaria arbuscula</name>
    <dbReference type="NCBI Taxonomy" id="114810"/>
    <lineage>
        <taxon>Eukaryota</taxon>
        <taxon>Fungi</taxon>
        <taxon>Dikarya</taxon>
        <taxon>Ascomycota</taxon>
        <taxon>Pezizomycotina</taxon>
        <taxon>Sordariomycetes</taxon>
        <taxon>Xylariomycetidae</taxon>
        <taxon>Xylariales</taxon>
        <taxon>Xylariaceae</taxon>
        <taxon>Xylaria</taxon>
    </lineage>
</organism>
<evidence type="ECO:0000313" key="1">
    <source>
        <dbReference type="EMBL" id="KAJ3562884.1"/>
    </source>
</evidence>
<protein>
    <submittedName>
        <fullName evidence="1">Uncharacterized protein</fullName>
    </submittedName>
</protein>
<dbReference type="Proteomes" id="UP001148614">
    <property type="component" value="Unassembled WGS sequence"/>
</dbReference>